<reference evidence="4" key="4">
    <citation type="submission" date="2021-07" db="EMBL/GenBank/DDBJ databases">
        <title>Comparative genomics of Bacteroides fragilis group isolates reveals species-dependent resistance mechanisms and validates clinical tools for resistance prediction.</title>
        <authorList>
            <person name="Wallace M.J."/>
            <person name="Jean S."/>
            <person name="Wallace M.A."/>
            <person name="Carey-Ann B.D."/>
            <person name="Dantas G."/>
        </authorList>
    </citation>
    <scope>NUCLEOTIDE SEQUENCE</scope>
    <source>
        <strain evidence="4">BJH_160</strain>
    </source>
</reference>
<dbReference type="EMBL" id="WCRY01000053">
    <property type="protein sequence ID" value="KAB4469927.1"/>
    <property type="molecule type" value="Genomic_DNA"/>
</dbReference>
<dbReference type="EMBL" id="WCSY01000054">
    <property type="protein sequence ID" value="KAB4304178.1"/>
    <property type="molecule type" value="Genomic_DNA"/>
</dbReference>
<evidence type="ECO:0000313" key="9">
    <source>
        <dbReference type="Proteomes" id="UP000283616"/>
    </source>
</evidence>
<evidence type="ECO:0000313" key="12">
    <source>
        <dbReference type="Proteomes" id="UP000440614"/>
    </source>
</evidence>
<evidence type="ECO:0000313" key="6">
    <source>
        <dbReference type="EMBL" id="RHD78912.1"/>
    </source>
</evidence>
<dbReference type="SUPFAM" id="SSF52540">
    <property type="entry name" value="P-loop containing nucleoside triphosphate hydrolases"/>
    <property type="match status" value="1"/>
</dbReference>
<evidence type="ECO:0000313" key="4">
    <source>
        <dbReference type="EMBL" id="MCE9240707.1"/>
    </source>
</evidence>
<evidence type="ECO:0000313" key="7">
    <source>
        <dbReference type="EMBL" id="RHL52452.1"/>
    </source>
</evidence>
<evidence type="ECO:0000313" key="13">
    <source>
        <dbReference type="Proteomes" id="UP000488521"/>
    </source>
</evidence>
<evidence type="ECO:0000313" key="5">
    <source>
        <dbReference type="EMBL" id="MDC2239086.1"/>
    </source>
</evidence>
<dbReference type="RefSeq" id="WP_008760730.1">
    <property type="nucleotide sequence ID" value="NZ_BAABXH010000002.1"/>
</dbReference>
<evidence type="ECO:0000313" key="8">
    <source>
        <dbReference type="EMBL" id="UYU93150.1"/>
    </source>
</evidence>
<evidence type="ECO:0000313" key="11">
    <source>
        <dbReference type="Proteomes" id="UP000436858"/>
    </source>
</evidence>
<dbReference type="PANTHER" id="PTHR43581:SF2">
    <property type="entry name" value="EXCINUCLEASE ATPASE SUBUNIT"/>
    <property type="match status" value="1"/>
</dbReference>
<dbReference type="Proteomes" id="UP001200544">
    <property type="component" value="Unassembled WGS sequence"/>
</dbReference>
<accession>A0A0P0FGD9</accession>
<evidence type="ECO:0000313" key="2">
    <source>
        <dbReference type="EMBL" id="KAB4468551.1"/>
    </source>
</evidence>
<dbReference type="InterPro" id="IPR027417">
    <property type="entry name" value="P-loop_NTPase"/>
</dbReference>
<dbReference type="InterPro" id="IPR051396">
    <property type="entry name" value="Bact_Antivir_Def_Nuclease"/>
</dbReference>
<gene>
    <name evidence="7" type="ORF">DW011_24910</name>
    <name evidence="6" type="ORF">DW780_28260</name>
    <name evidence="2" type="ORF">GAN59_23770</name>
    <name evidence="3" type="ORF">GAN91_26960</name>
    <name evidence="1" type="ORF">GAO51_28835</name>
    <name evidence="4" type="ORF">K0H07_26580</name>
    <name evidence="8" type="ORF">KQP74_11025</name>
    <name evidence="5" type="ORF">PO127_25405</name>
</gene>
<dbReference type="Proteomes" id="UP000440614">
    <property type="component" value="Unassembled WGS sequence"/>
</dbReference>
<dbReference type="EMBL" id="QSJP01000050">
    <property type="protein sequence ID" value="RHD78912.1"/>
    <property type="molecule type" value="Genomic_DNA"/>
</dbReference>
<reference evidence="11 12" key="2">
    <citation type="journal article" date="2019" name="Nat. Med.">
        <title>A library of human gut bacterial isolates paired with longitudinal multiomics data enables mechanistic microbiome research.</title>
        <authorList>
            <person name="Poyet M."/>
            <person name="Groussin M."/>
            <person name="Gibbons S.M."/>
            <person name="Avila-Pacheco J."/>
            <person name="Jiang X."/>
            <person name="Kearney S.M."/>
            <person name="Perrotta A.R."/>
            <person name="Berdy B."/>
            <person name="Zhao S."/>
            <person name="Lieberman T.D."/>
            <person name="Swanson P.K."/>
            <person name="Smith M."/>
            <person name="Roesemann S."/>
            <person name="Alexander J.E."/>
            <person name="Rich S.A."/>
            <person name="Livny J."/>
            <person name="Vlamakis H."/>
            <person name="Clish C."/>
            <person name="Bullock K."/>
            <person name="Deik A."/>
            <person name="Scott J."/>
            <person name="Pierce K.A."/>
            <person name="Xavier R.J."/>
            <person name="Alm E.J."/>
        </authorList>
    </citation>
    <scope>NUCLEOTIDE SEQUENCE [LARGE SCALE GENOMIC DNA]</scope>
    <source>
        <strain evidence="2 13">BIOML-A156</strain>
        <strain evidence="3 11">BIOML-A162</strain>
        <strain evidence="1 12">BIOML-A188</strain>
    </source>
</reference>
<dbReference type="Proteomes" id="UP000283616">
    <property type="component" value="Unassembled WGS sequence"/>
</dbReference>
<dbReference type="EMBL" id="CP083685">
    <property type="protein sequence ID" value="UYU93150.1"/>
    <property type="molecule type" value="Genomic_DNA"/>
</dbReference>
<dbReference type="GO" id="GO:0005524">
    <property type="term" value="F:ATP binding"/>
    <property type="evidence" value="ECO:0007669"/>
    <property type="project" value="UniProtKB-KW"/>
</dbReference>
<reference evidence="5" key="5">
    <citation type="submission" date="2022-10" db="EMBL/GenBank/DDBJ databases">
        <title>Human gut microbiome strain richness.</title>
        <authorList>
            <person name="Chen-Liaw A."/>
        </authorList>
    </citation>
    <scope>NUCLEOTIDE SEQUENCE</scope>
    <source>
        <strain evidence="5">1001283st1_A3_1001283B150304_161114</strain>
    </source>
</reference>
<accession>C6IEV6</accession>
<dbReference type="EMBL" id="JAQNVG010000074">
    <property type="protein sequence ID" value="MDC2239086.1"/>
    <property type="molecule type" value="Genomic_DNA"/>
</dbReference>
<dbReference type="EMBL" id="QROV01000052">
    <property type="protein sequence ID" value="RHL52452.1"/>
    <property type="molecule type" value="Genomic_DNA"/>
</dbReference>
<keyword evidence="1" id="KW-0547">Nucleotide-binding</keyword>
<evidence type="ECO:0000313" key="1">
    <source>
        <dbReference type="EMBL" id="KAB4304178.1"/>
    </source>
</evidence>
<dbReference type="KEGG" id="btho:Btheta7330_02921"/>
<dbReference type="EMBL" id="WCRS01000033">
    <property type="protein sequence ID" value="KAB4468551.1"/>
    <property type="molecule type" value="Genomic_DNA"/>
</dbReference>
<organism evidence="6 10">
    <name type="scientific">Bacteroides thetaiotaomicron</name>
    <dbReference type="NCBI Taxonomy" id="818"/>
    <lineage>
        <taxon>Bacteria</taxon>
        <taxon>Pseudomonadati</taxon>
        <taxon>Bacteroidota</taxon>
        <taxon>Bacteroidia</taxon>
        <taxon>Bacteroidales</taxon>
        <taxon>Bacteroidaceae</taxon>
        <taxon>Bacteroides</taxon>
    </lineage>
</organism>
<proteinExistence type="predicted"/>
<dbReference type="Proteomes" id="UP001162960">
    <property type="component" value="Chromosome"/>
</dbReference>
<keyword evidence="1" id="KW-0067">ATP-binding</keyword>
<evidence type="ECO:0000313" key="3">
    <source>
        <dbReference type="EMBL" id="KAB4469927.1"/>
    </source>
</evidence>
<dbReference type="Proteomes" id="UP000284785">
    <property type="component" value="Unassembled WGS sequence"/>
</dbReference>
<dbReference type="AlphaFoldDB" id="A0A0P0FGD9"/>
<reference evidence="8" key="3">
    <citation type="submission" date="2021-06" db="EMBL/GenBank/DDBJ databases">
        <title>Interrogation of the integrated mobile genetic elements in gut-associated Bacteroides with a consensus prediction approach.</title>
        <authorList>
            <person name="Campbell D.E."/>
            <person name="Leigh J.R."/>
            <person name="Kim T."/>
            <person name="England W."/>
            <person name="Whitaker R.J."/>
            <person name="Degnan P.H."/>
        </authorList>
    </citation>
    <scope>NUCLEOTIDE SEQUENCE</scope>
    <source>
        <strain evidence="8">VPI-3443</strain>
    </source>
</reference>
<evidence type="ECO:0000313" key="10">
    <source>
        <dbReference type="Proteomes" id="UP000284785"/>
    </source>
</evidence>
<dbReference type="Proteomes" id="UP000436858">
    <property type="component" value="Unassembled WGS sequence"/>
</dbReference>
<dbReference type="EMBL" id="JAHYQA010000030">
    <property type="protein sequence ID" value="MCE9240707.1"/>
    <property type="molecule type" value="Genomic_DNA"/>
</dbReference>
<dbReference type="Gene3D" id="3.40.50.300">
    <property type="entry name" value="P-loop containing nucleotide triphosphate hydrolases"/>
    <property type="match status" value="1"/>
</dbReference>
<reference evidence="9 10" key="1">
    <citation type="submission" date="2018-08" db="EMBL/GenBank/DDBJ databases">
        <title>A genome reference for cultivated species of the human gut microbiota.</title>
        <authorList>
            <person name="Zou Y."/>
            <person name="Xue W."/>
            <person name="Luo G."/>
        </authorList>
    </citation>
    <scope>NUCLEOTIDE SEQUENCE [LARGE SCALE GENOMIC DNA]</scope>
    <source>
        <strain evidence="7 9">AF37-12</strain>
        <strain evidence="6 10">AM30-26</strain>
    </source>
</reference>
<dbReference type="Proteomes" id="UP001217776">
    <property type="component" value="Unassembled WGS sequence"/>
</dbReference>
<name>A0A0P0FGD9_BACT4</name>
<sequence length="382" mass="43375">MEQKEYLSIKSFGPIKDVKLDNIKPFTFFIGESGSGKSTILKVLAMMRHMCKQINLRSYLKLGNVIDKTIDLSISEYLRNGGMTDYVKNDTEIVYSKGDCNITYTPQKGLKGTRKIISSENLSLEKISFFSDKRGAIAPLLANLSDGAALGFYFTETFQDFKKATEVIKELEMPYLGVRYYEKKAQNGSRQFFISNVNDTYKIHFEDASSGIQTMTPLAVIAEYFSKHFDLVHGFNSSIVTLLGKNDSLSSFRHDMNIGDIANRSIHLMIEEPELSMFPTAQRSSLNMLIDKCLNGNKYMTLTLATHSPYIINHLNLLLKAFDKGVKIENAALDYHKTEVYVVEHGMVKSIKVQNAHLINTDYLSDDINEIYNEYDKLDEIQ</sequence>
<protein>
    <submittedName>
        <fullName evidence="4">AAA family ATPase</fullName>
    </submittedName>
    <submittedName>
        <fullName evidence="1">ATP-binding protein</fullName>
    </submittedName>
</protein>
<dbReference type="PANTHER" id="PTHR43581">
    <property type="entry name" value="ATP/GTP PHOSPHATASE"/>
    <property type="match status" value="1"/>
</dbReference>
<dbReference type="Proteomes" id="UP000488521">
    <property type="component" value="Unassembled WGS sequence"/>
</dbReference>